<dbReference type="FunFam" id="3.40.47.10:FF:000019">
    <property type="entry name" value="Polyketide synthase type I"/>
    <property type="match status" value="1"/>
</dbReference>
<feature type="domain" description="Ketosynthase family 3 (KS3)" evidence="10">
    <location>
        <begin position="31"/>
        <end position="465"/>
    </location>
</feature>
<keyword evidence="4" id="KW-0597">Phosphoprotein</keyword>
<dbReference type="InterPro" id="IPR013968">
    <property type="entry name" value="PKS_KR"/>
</dbReference>
<dbReference type="Gene3D" id="3.40.50.720">
    <property type="entry name" value="NAD(P)-binding Rossmann-like Domain"/>
    <property type="match status" value="1"/>
</dbReference>
<reference evidence="11 12" key="1">
    <citation type="submission" date="2015-09" db="EMBL/GenBank/DDBJ databases">
        <title>Sorangium comparison.</title>
        <authorList>
            <person name="Zaburannyi N."/>
            <person name="Bunk B."/>
            <person name="Overmann J."/>
            <person name="Mueller R."/>
        </authorList>
    </citation>
    <scope>NUCLEOTIDE SEQUENCE [LARGE SCALE GENOMIC DNA]</scope>
    <source>
        <strain evidence="11 12">So ce836</strain>
    </source>
</reference>
<evidence type="ECO:0000256" key="6">
    <source>
        <dbReference type="ARBA" id="ARBA00022737"/>
    </source>
</evidence>
<dbReference type="PANTHER" id="PTHR43775:SF37">
    <property type="entry name" value="SI:DKEY-61P9.11"/>
    <property type="match status" value="1"/>
</dbReference>
<proteinExistence type="inferred from homology"/>
<evidence type="ECO:0000256" key="4">
    <source>
        <dbReference type="ARBA" id="ARBA00022553"/>
    </source>
</evidence>
<feature type="region of interest" description="Disordered" evidence="9">
    <location>
        <begin position="1193"/>
        <end position="1215"/>
    </location>
</feature>
<comment type="pathway">
    <text evidence="1">Antibiotic biosynthesis.</text>
</comment>
<evidence type="ECO:0000256" key="3">
    <source>
        <dbReference type="ARBA" id="ARBA00022490"/>
    </source>
</evidence>
<dbReference type="InterPro" id="IPR014030">
    <property type="entry name" value="Ketoacyl_synth_N"/>
</dbReference>
<comment type="function">
    <text evidence="7">Involved in production of the polyketide antibiotic thailandamide.</text>
</comment>
<evidence type="ECO:0000256" key="1">
    <source>
        <dbReference type="ARBA" id="ARBA00004792"/>
    </source>
</evidence>
<dbReference type="InterPro" id="IPR036291">
    <property type="entry name" value="NAD(P)-bd_dom_sf"/>
</dbReference>
<dbReference type="AlphaFoldDB" id="A0A4P2QS81"/>
<dbReference type="Pfam" id="PF21394">
    <property type="entry name" value="Beta-ketacyl_N"/>
    <property type="match status" value="1"/>
</dbReference>
<dbReference type="InterPro" id="IPR054514">
    <property type="entry name" value="RhiE-like_linker"/>
</dbReference>
<dbReference type="GO" id="GO:0004312">
    <property type="term" value="F:fatty acid synthase activity"/>
    <property type="evidence" value="ECO:0007669"/>
    <property type="project" value="TreeGrafter"/>
</dbReference>
<dbReference type="SMART" id="SM00825">
    <property type="entry name" value="PKS_KS"/>
    <property type="match status" value="1"/>
</dbReference>
<keyword evidence="5 8" id="KW-0808">Transferase</keyword>
<keyword evidence="6" id="KW-0677">Repeat</keyword>
<feature type="region of interest" description="Disordered" evidence="9">
    <location>
        <begin position="653"/>
        <end position="675"/>
    </location>
</feature>
<dbReference type="GO" id="GO:0005737">
    <property type="term" value="C:cytoplasm"/>
    <property type="evidence" value="ECO:0007669"/>
    <property type="project" value="TreeGrafter"/>
</dbReference>
<dbReference type="GO" id="GO:0071770">
    <property type="term" value="P:DIM/DIP cell wall layer assembly"/>
    <property type="evidence" value="ECO:0007669"/>
    <property type="project" value="TreeGrafter"/>
</dbReference>
<protein>
    <recommendedName>
        <fullName evidence="10">Ketosynthase family 3 (KS3) domain-containing protein</fullName>
    </recommendedName>
</protein>
<comment type="similarity">
    <text evidence="8">Belongs to the thiolase-like superfamily. Beta-ketoacyl-ACP synthases family.</text>
</comment>
<dbReference type="Gene3D" id="3.40.47.10">
    <property type="match status" value="1"/>
</dbReference>
<keyword evidence="2" id="KW-0596">Phosphopantetheine</keyword>
<dbReference type="CDD" id="cd08953">
    <property type="entry name" value="KR_2_SDR_x"/>
    <property type="match status" value="1"/>
</dbReference>
<dbReference type="GO" id="GO:0005886">
    <property type="term" value="C:plasma membrane"/>
    <property type="evidence" value="ECO:0007669"/>
    <property type="project" value="TreeGrafter"/>
</dbReference>
<dbReference type="Pfam" id="PF22336">
    <property type="entry name" value="RhiE-like_linker"/>
    <property type="match status" value="1"/>
</dbReference>
<gene>
    <name evidence="11" type="ORF">SOCE836_052170</name>
</gene>
<dbReference type="CDD" id="cd00833">
    <property type="entry name" value="PKS"/>
    <property type="match status" value="1"/>
</dbReference>
<dbReference type="EMBL" id="CP012672">
    <property type="protein sequence ID" value="AUX33065.1"/>
    <property type="molecule type" value="Genomic_DNA"/>
</dbReference>
<evidence type="ECO:0000256" key="2">
    <source>
        <dbReference type="ARBA" id="ARBA00022450"/>
    </source>
</evidence>
<dbReference type="InterPro" id="IPR057326">
    <property type="entry name" value="KR_dom"/>
</dbReference>
<dbReference type="SUPFAM" id="SSF51735">
    <property type="entry name" value="NAD(P)-binding Rossmann-fold domains"/>
    <property type="match status" value="2"/>
</dbReference>
<dbReference type="SMART" id="SM00822">
    <property type="entry name" value="PKS_KR"/>
    <property type="match status" value="1"/>
</dbReference>
<name>A0A4P2QS81_SORCE</name>
<accession>A0A4P2QS81</accession>
<evidence type="ECO:0000256" key="9">
    <source>
        <dbReference type="SAM" id="MobiDB-lite"/>
    </source>
</evidence>
<dbReference type="InterPro" id="IPR020841">
    <property type="entry name" value="PKS_Beta-ketoAc_synthase_dom"/>
</dbReference>
<dbReference type="SUPFAM" id="SSF53901">
    <property type="entry name" value="Thiolase-like"/>
    <property type="match status" value="1"/>
</dbReference>
<dbReference type="Pfam" id="PF00109">
    <property type="entry name" value="ketoacyl-synt"/>
    <property type="match status" value="1"/>
</dbReference>
<dbReference type="Pfam" id="PF08659">
    <property type="entry name" value="KR"/>
    <property type="match status" value="1"/>
</dbReference>
<dbReference type="PANTHER" id="PTHR43775">
    <property type="entry name" value="FATTY ACID SYNTHASE"/>
    <property type="match status" value="1"/>
</dbReference>
<sequence>MKNMSLEQKRELLLRLIQGENAATPAKPSGPDDVAIIGLSGRYPMADDIDAFWKNLRAGRDCITEIPRGRWDHALYYDAEPGKPRKAYAKWGGFIDDVDKFDPLLFNIPPKDAGLIDPQERLFLEIVWEAFEDAGITRASLHERGAAPPVGVFVGVMYSEYHLLPGGSDGSRESVLTPSYASIANRVSYFFGLGGPSIALDTMCSSSLTAIHLACESLRSGGCELAVAGGVNLSLHPNKYLSLCEYRFASSDGRCRSFGDGGDGYVPGEGVGAVLLKPLSAAVRDGDPIYGVIKGTGVNHGGRTQGYTVPNPLAQASLISGVLDAADVDPRTISYVEAHGTGTSLGDPIEIAGLSRVFSGVDPERQVRIGSVKSNVGHLEAAAGIAAMTKVLLLFKNKQLVPSLHSDVLNPNLALANTPFRVQQHFEPWPQPQVVEGGVVKTYPRRAGISSFGAGGANAFLLVEECLPAQGTEASPDGEDDGPEIVVLSARNEERLNASVRRLKNYLEAGGAEAPRTSSGARAADAALRLRDVAHTLQVGREAMEVRLACVVRSLEELTRKLGQFLDGAGERSVEELYFRDARRDGEGAPRPLRHDEQAPFAAWARNGDFRSLARSWVAGAEIDWRRVWDRPRGRRISLPKYPFERRRCWLTAPPPAPPERGAPQPAAEPRSERSTARAMFVRQTWLEQAHAPGSGRSDALGELLGRERSALLLFGRAPSELDALKAWLSASGIESRAAILLVLPGTRYRELSPEMVEIDPDSPQDYERLAGGLSDRGAAPTVVAFLWGLSLGHADVPDERGAVASKLADALRYGVRSVFFMARAIFARYPSEPVRMAYCSPGGGEMLDVVSSHHQAVGAFLRSAAQEHPRLVFRSIWMGDDPSDVRAAIGAAMTELASSEPAASAEVLLKGGRRWLRALVRQPDERADAAGAAPGAAVFKRGSNYLLSGGLGALGPAFVRHLVERYDAQVFLLGRRSLGAADLERLLGPISRSPSVEYHRVDINDFAALRRCFAEIREQRGPLRGVLHLARSVEDRMIFMKDPASFERVIEAKLFGTINLDQVTKAENLDFFVMFSSMASITGLGGASDYAFSCAFQNGFAEMRSRLVERGIRSGVSLALSWPQWEQDAFLDPAKQARLRAAGFELLDAERGIAALERALASGRPSVSVAYGDEEKLSHLLGVAEENRVEASGADGQISASKAPRAPSREEMQGWSDAQLDSYLKRLLAEAAYESHAR</sequence>
<dbReference type="Gene3D" id="1.10.1240.100">
    <property type="match status" value="1"/>
</dbReference>
<dbReference type="InterPro" id="IPR016039">
    <property type="entry name" value="Thiolase-like"/>
</dbReference>
<evidence type="ECO:0000313" key="12">
    <source>
        <dbReference type="Proteomes" id="UP000295497"/>
    </source>
</evidence>
<evidence type="ECO:0000256" key="8">
    <source>
        <dbReference type="RuleBase" id="RU003694"/>
    </source>
</evidence>
<evidence type="ECO:0000259" key="10">
    <source>
        <dbReference type="PROSITE" id="PS52004"/>
    </source>
</evidence>
<evidence type="ECO:0000256" key="5">
    <source>
        <dbReference type="ARBA" id="ARBA00022679"/>
    </source>
</evidence>
<dbReference type="InterPro" id="IPR050091">
    <property type="entry name" value="PKS_NRPS_Biosynth_Enz"/>
</dbReference>
<keyword evidence="3" id="KW-0963">Cytoplasm</keyword>
<dbReference type="InterPro" id="IPR014031">
    <property type="entry name" value="Ketoacyl_synth_C"/>
</dbReference>
<dbReference type="PROSITE" id="PS52004">
    <property type="entry name" value="KS3_2"/>
    <property type="match status" value="1"/>
</dbReference>
<dbReference type="InterPro" id="IPR049490">
    <property type="entry name" value="C883_1060-like_KR_N"/>
</dbReference>
<dbReference type="GO" id="GO:0006633">
    <property type="term" value="P:fatty acid biosynthetic process"/>
    <property type="evidence" value="ECO:0007669"/>
    <property type="project" value="TreeGrafter"/>
</dbReference>
<evidence type="ECO:0000313" key="11">
    <source>
        <dbReference type="EMBL" id="AUX33065.1"/>
    </source>
</evidence>
<organism evidence="11 12">
    <name type="scientific">Sorangium cellulosum</name>
    <name type="common">Polyangium cellulosum</name>
    <dbReference type="NCBI Taxonomy" id="56"/>
    <lineage>
        <taxon>Bacteria</taxon>
        <taxon>Pseudomonadati</taxon>
        <taxon>Myxococcota</taxon>
        <taxon>Polyangia</taxon>
        <taxon>Polyangiales</taxon>
        <taxon>Polyangiaceae</taxon>
        <taxon>Sorangium</taxon>
    </lineage>
</organism>
<dbReference type="Proteomes" id="UP000295497">
    <property type="component" value="Chromosome"/>
</dbReference>
<dbReference type="Pfam" id="PF02801">
    <property type="entry name" value="Ketoacyl-synt_C"/>
    <property type="match status" value="1"/>
</dbReference>
<evidence type="ECO:0000256" key="7">
    <source>
        <dbReference type="ARBA" id="ARBA00054155"/>
    </source>
</evidence>